<sequence>MSAMAGTRSPTSPWPQERQSLQPEGSSTATALFPLCDPHQSPLGPISSQNTCPESPGHNYFSISVENPSNAVRVCETLPYAQPPASSPKAHIPKNKASEECVGSPRTGPGAGDAHSDSTTIKLSWNPGLQRRGLMPSRLDASLLQPVSANGCAVSAEHCAKLLETSYHETMFLDVRPYAHFTKGTIKGSLNLCIPTTLLKRPSFDTQKLANTFTDEFDRTSFARWKHCRYIIVFDSATRDMKDASSLVNVLKKFTAEGWNGEGLILLGGFTAFSSRFPSLTQEQRPPPSASELSSKNLSRMHIDLPSVAPVVGGCALPESSHATIPFFGNIRQNMDLIGGVGQIPLQLPPNLSGFKRGLLPSWLREVSEAADKGRKVSERFLALEKKELERMKLALSYKKSTDQTIIGCPTENFRVAGIEKGTKNRYNDIYPFEHSRVRLQNVPPGGCDYVNANHMKSDYSGKCYIATQAPVPDTFTDFWRVVWDQDVRLIVSLTAEVERGHVKCHPYWESGDYGPCLVNNFSQRYIHLGSHDPQLSEIEPEKSEESGNPYIIVRHFGLYSSERLFQLLVKYAFQQLYGSQFHSTYLAFDFGNYELDVKACSFSSWSTQTLAIVGRGQEKVHLFRIRRGRLQAICQISPSWDQPGAAETLKTAFDGDDGVHILRRFIPALDGNDTNARHPFVRQAMQSNSKGMFYLSQHSLRSPDEPVRICAFPDHVEYEPLALAVAHGSTFAISWRHVRDHSEYEVVLYSALTESKSSPKPGVVGSFSQSGFIRDRSYHEQGPVMELAFNDRSSQLLYRYRAQTLYSSFQNIDASIFPIQPTLYRNSCPVQFTDSLNLLFSIGIPFHGTHETRVQNGVPRCHFKYLAFGMATHREEGWTVACLLRSSAVCRASNCEHILQLERGRRLPDWTIVARLWGFQNPNNSLGCKVAAAGHGTRIAVANWNTVYIWALEPNALIEKNASGFYPASSWPAGSEMIELRPIVLSLEAVCFQLYFAENENELVALTDQGLMYWDISPTGRGNRITYEACIDMSLGSKCLLAKKIDES</sequence>
<dbReference type="SMART" id="SM00450">
    <property type="entry name" value="RHOD"/>
    <property type="match status" value="1"/>
</dbReference>
<dbReference type="PANTHER" id="PTHR19134">
    <property type="entry name" value="RECEPTOR-TYPE TYROSINE-PROTEIN PHOSPHATASE"/>
    <property type="match status" value="1"/>
</dbReference>
<dbReference type="Gene3D" id="3.40.250.10">
    <property type="entry name" value="Rhodanese-like domain"/>
    <property type="match status" value="1"/>
</dbReference>
<dbReference type="PROSITE" id="PS50206">
    <property type="entry name" value="RHODANESE_3"/>
    <property type="match status" value="1"/>
</dbReference>
<dbReference type="InterPro" id="IPR036873">
    <property type="entry name" value="Rhodanese-like_dom_sf"/>
</dbReference>
<feature type="domain" description="Rhodanese" evidence="4">
    <location>
        <begin position="166"/>
        <end position="282"/>
    </location>
</feature>
<dbReference type="InterPro" id="IPR029021">
    <property type="entry name" value="Prot-tyrosine_phosphatase-like"/>
</dbReference>
<dbReference type="InterPro" id="IPR050348">
    <property type="entry name" value="Protein-Tyr_Phosphatase"/>
</dbReference>
<evidence type="ECO:0000313" key="5">
    <source>
        <dbReference type="EMBL" id="PWY64512.1"/>
    </source>
</evidence>
<organism evidence="5 6">
    <name type="scientific">Aspergillus heteromorphus CBS 117.55</name>
    <dbReference type="NCBI Taxonomy" id="1448321"/>
    <lineage>
        <taxon>Eukaryota</taxon>
        <taxon>Fungi</taxon>
        <taxon>Dikarya</taxon>
        <taxon>Ascomycota</taxon>
        <taxon>Pezizomycotina</taxon>
        <taxon>Eurotiomycetes</taxon>
        <taxon>Eurotiomycetidae</taxon>
        <taxon>Eurotiales</taxon>
        <taxon>Aspergillaceae</taxon>
        <taxon>Aspergillus</taxon>
        <taxon>Aspergillus subgen. Circumdati</taxon>
    </lineage>
</organism>
<dbReference type="InterPro" id="IPR001763">
    <property type="entry name" value="Rhodanese-like_dom"/>
</dbReference>
<dbReference type="VEuPathDB" id="FungiDB:BO70DRAFT_375153"/>
<evidence type="ECO:0000313" key="6">
    <source>
        <dbReference type="Proteomes" id="UP000247233"/>
    </source>
</evidence>
<dbReference type="Pfam" id="PF00581">
    <property type="entry name" value="Rhodanese"/>
    <property type="match status" value="1"/>
</dbReference>
<dbReference type="EMBL" id="MSFL01000062">
    <property type="protein sequence ID" value="PWY64512.1"/>
    <property type="molecule type" value="Genomic_DNA"/>
</dbReference>
<evidence type="ECO:0000256" key="1">
    <source>
        <dbReference type="ARBA" id="ARBA00009649"/>
    </source>
</evidence>
<dbReference type="AlphaFoldDB" id="A0A317UVL6"/>
<dbReference type="Pfam" id="PF00102">
    <property type="entry name" value="Y_phosphatase"/>
    <property type="match status" value="1"/>
</dbReference>
<comment type="caution">
    <text evidence="5">The sequence shown here is derived from an EMBL/GenBank/DDBJ whole genome shotgun (WGS) entry which is preliminary data.</text>
</comment>
<dbReference type="PANTHER" id="PTHR19134:SF561">
    <property type="entry name" value="PROTEIN TYROSINE PHOSPHATASE 36E, ISOFORM A"/>
    <property type="match status" value="1"/>
</dbReference>
<feature type="compositionally biased region" description="Polar residues" evidence="2">
    <location>
        <begin position="17"/>
        <end position="30"/>
    </location>
</feature>
<dbReference type="GO" id="GO:0004725">
    <property type="term" value="F:protein tyrosine phosphatase activity"/>
    <property type="evidence" value="ECO:0007669"/>
    <property type="project" value="InterPro"/>
</dbReference>
<dbReference type="FunFam" id="3.40.250.10:FF:000051">
    <property type="entry name" value="Protein tyrosine phosphatase (Pyp1), putative"/>
    <property type="match status" value="1"/>
</dbReference>
<comment type="similarity">
    <text evidence="1">Belongs to the protein-tyrosine phosphatase family. Non-receptor class subfamily.</text>
</comment>
<accession>A0A317UVL6</accession>
<dbReference type="Proteomes" id="UP000247233">
    <property type="component" value="Unassembled WGS sequence"/>
</dbReference>
<keyword evidence="6" id="KW-1185">Reference proteome</keyword>
<dbReference type="InterPro" id="IPR000242">
    <property type="entry name" value="PTP_cat"/>
</dbReference>
<proteinExistence type="inferred from homology"/>
<evidence type="ECO:0000256" key="2">
    <source>
        <dbReference type="SAM" id="MobiDB-lite"/>
    </source>
</evidence>
<protein>
    <submittedName>
        <fullName evidence="5">Uncharacterized protein</fullName>
    </submittedName>
</protein>
<dbReference type="SMART" id="SM00194">
    <property type="entry name" value="PTPc"/>
    <property type="match status" value="1"/>
</dbReference>
<dbReference type="STRING" id="1448321.A0A317UVL6"/>
<dbReference type="Gene3D" id="3.90.190.10">
    <property type="entry name" value="Protein tyrosine phosphatase superfamily"/>
    <property type="match status" value="1"/>
</dbReference>
<feature type="region of interest" description="Disordered" evidence="2">
    <location>
        <begin position="1"/>
        <end position="38"/>
    </location>
</feature>
<dbReference type="SUPFAM" id="SSF52799">
    <property type="entry name" value="(Phosphotyrosine protein) phosphatases II"/>
    <property type="match status" value="1"/>
</dbReference>
<gene>
    <name evidence="5" type="ORF">BO70DRAFT_375153</name>
</gene>
<name>A0A317UVL6_9EURO</name>
<dbReference type="GeneID" id="37067249"/>
<reference evidence="5 6" key="1">
    <citation type="submission" date="2016-12" db="EMBL/GenBank/DDBJ databases">
        <title>The genomes of Aspergillus section Nigri reveals drivers in fungal speciation.</title>
        <authorList>
            <consortium name="DOE Joint Genome Institute"/>
            <person name="Vesth T.C."/>
            <person name="Nybo J."/>
            <person name="Theobald S."/>
            <person name="Brandl J."/>
            <person name="Frisvad J.C."/>
            <person name="Nielsen K.F."/>
            <person name="Lyhne E.K."/>
            <person name="Kogle M.E."/>
            <person name="Kuo A."/>
            <person name="Riley R."/>
            <person name="Clum A."/>
            <person name="Nolan M."/>
            <person name="Lipzen A."/>
            <person name="Salamov A."/>
            <person name="Henrissat B."/>
            <person name="Wiebenga A."/>
            <person name="De Vries R.P."/>
            <person name="Grigoriev I.V."/>
            <person name="Mortensen U.H."/>
            <person name="Andersen M.R."/>
            <person name="Baker S.E."/>
        </authorList>
    </citation>
    <scope>NUCLEOTIDE SEQUENCE [LARGE SCALE GENOMIC DNA]</scope>
    <source>
        <strain evidence="5 6">CBS 117.55</strain>
    </source>
</reference>
<feature type="domain" description="Tyrosine-protein phosphatase" evidence="3">
    <location>
        <begin position="424"/>
        <end position="606"/>
    </location>
</feature>
<dbReference type="RefSeq" id="XP_025394285.1">
    <property type="nucleotide sequence ID" value="XM_025545012.1"/>
</dbReference>
<dbReference type="PRINTS" id="PR00700">
    <property type="entry name" value="PRTYPHPHTASE"/>
</dbReference>
<evidence type="ECO:0000259" key="4">
    <source>
        <dbReference type="PROSITE" id="PS50206"/>
    </source>
</evidence>
<dbReference type="PROSITE" id="PS50055">
    <property type="entry name" value="TYR_PHOSPHATASE_PTP"/>
    <property type="match status" value="1"/>
</dbReference>
<evidence type="ECO:0000259" key="3">
    <source>
        <dbReference type="PROSITE" id="PS50055"/>
    </source>
</evidence>
<dbReference type="OrthoDB" id="6058203at2759"/>
<dbReference type="SUPFAM" id="SSF52821">
    <property type="entry name" value="Rhodanese/Cell cycle control phosphatase"/>
    <property type="match status" value="1"/>
</dbReference>
<feature type="region of interest" description="Disordered" evidence="2">
    <location>
        <begin position="83"/>
        <end position="123"/>
    </location>
</feature>